<gene>
    <name evidence="8" type="ORF">KDK_68930</name>
</gene>
<dbReference type="AlphaFoldDB" id="A0A402AVP9"/>
<dbReference type="SMART" id="SM00827">
    <property type="entry name" value="PKS_AT"/>
    <property type="match status" value="1"/>
</dbReference>
<comment type="caution">
    <text evidence="8">The sequence shown here is derived from an EMBL/GenBank/DDBJ whole genome shotgun (WGS) entry which is preliminary data.</text>
</comment>
<dbReference type="Pfam" id="PF00109">
    <property type="entry name" value="ketoacyl-synt"/>
    <property type="match status" value="1"/>
</dbReference>
<keyword evidence="6" id="KW-0511">Multifunctional enzyme</keyword>
<dbReference type="FunFam" id="3.40.47.10:FF:000042">
    <property type="entry name" value="Polyketide synthase Pks13"/>
    <property type="match status" value="1"/>
</dbReference>
<keyword evidence="1" id="KW-0596">Phosphopantetheine</keyword>
<dbReference type="InterPro" id="IPR016035">
    <property type="entry name" value="Acyl_Trfase/lysoPLipase"/>
</dbReference>
<feature type="domain" description="Ketosynthase family 3 (KS3)" evidence="7">
    <location>
        <begin position="12"/>
        <end position="440"/>
    </location>
</feature>
<dbReference type="RefSeq" id="WP_126556582.1">
    <property type="nucleotide sequence ID" value="NZ_BIFS01000002.1"/>
</dbReference>
<dbReference type="Gene3D" id="3.30.70.3290">
    <property type="match status" value="1"/>
</dbReference>
<dbReference type="GO" id="GO:0006633">
    <property type="term" value="P:fatty acid biosynthetic process"/>
    <property type="evidence" value="ECO:0007669"/>
    <property type="project" value="TreeGrafter"/>
</dbReference>
<dbReference type="OrthoDB" id="139272at2"/>
<evidence type="ECO:0000256" key="3">
    <source>
        <dbReference type="ARBA" id="ARBA00022679"/>
    </source>
</evidence>
<dbReference type="SUPFAM" id="SSF55048">
    <property type="entry name" value="Probable ACP-binding domain of malonyl-CoA ACP transacylase"/>
    <property type="match status" value="1"/>
</dbReference>
<evidence type="ECO:0000256" key="4">
    <source>
        <dbReference type="ARBA" id="ARBA00022832"/>
    </source>
</evidence>
<dbReference type="InterPro" id="IPR016036">
    <property type="entry name" value="Malonyl_transacylase_ACP-bd"/>
</dbReference>
<evidence type="ECO:0000256" key="5">
    <source>
        <dbReference type="ARBA" id="ARBA00023098"/>
    </source>
</evidence>
<dbReference type="Pfam" id="PF02801">
    <property type="entry name" value="Ketoacyl-synt_C"/>
    <property type="match status" value="1"/>
</dbReference>
<evidence type="ECO:0000313" key="8">
    <source>
        <dbReference type="EMBL" id="GCE23093.1"/>
    </source>
</evidence>
<dbReference type="InterPro" id="IPR014043">
    <property type="entry name" value="Acyl_transferase_dom"/>
</dbReference>
<dbReference type="SUPFAM" id="SSF53901">
    <property type="entry name" value="Thiolase-like"/>
    <property type="match status" value="1"/>
</dbReference>
<dbReference type="Gene3D" id="3.40.47.10">
    <property type="match status" value="1"/>
</dbReference>
<dbReference type="Gene3D" id="3.40.366.10">
    <property type="entry name" value="Malonyl-Coenzyme A Acyl Carrier Protein, domain 2"/>
    <property type="match status" value="1"/>
</dbReference>
<accession>A0A402AVP9</accession>
<evidence type="ECO:0000256" key="1">
    <source>
        <dbReference type="ARBA" id="ARBA00022450"/>
    </source>
</evidence>
<keyword evidence="2" id="KW-0597">Phosphoprotein</keyword>
<dbReference type="Pfam" id="PF22621">
    <property type="entry name" value="CurL-like_PKS_C"/>
    <property type="match status" value="1"/>
</dbReference>
<evidence type="ECO:0000259" key="7">
    <source>
        <dbReference type="PROSITE" id="PS52004"/>
    </source>
</evidence>
<evidence type="ECO:0000256" key="6">
    <source>
        <dbReference type="ARBA" id="ARBA00023268"/>
    </source>
</evidence>
<dbReference type="InterPro" id="IPR014031">
    <property type="entry name" value="Ketoacyl_synth_C"/>
</dbReference>
<dbReference type="PANTHER" id="PTHR43775">
    <property type="entry name" value="FATTY ACID SYNTHASE"/>
    <property type="match status" value="1"/>
</dbReference>
<reference evidence="9" key="1">
    <citation type="submission" date="2018-12" db="EMBL/GenBank/DDBJ databases">
        <title>Tengunoibacter tsumagoiensis gen. nov., sp. nov., Dictyobacter kobayashii sp. nov., D. alpinus sp. nov., and D. joshuensis sp. nov. and description of Dictyobacteraceae fam. nov. within the order Ktedonobacterales isolated from Tengu-no-mugimeshi.</title>
        <authorList>
            <person name="Wang C.M."/>
            <person name="Zheng Y."/>
            <person name="Sakai Y."/>
            <person name="Toyoda A."/>
            <person name="Minakuchi Y."/>
            <person name="Abe K."/>
            <person name="Yokota A."/>
            <person name="Yabe S."/>
        </authorList>
    </citation>
    <scope>NUCLEOTIDE SEQUENCE [LARGE SCALE GENOMIC DNA]</scope>
    <source>
        <strain evidence="9">Uno11</strain>
    </source>
</reference>
<dbReference type="GO" id="GO:0004312">
    <property type="term" value="F:fatty acid synthase activity"/>
    <property type="evidence" value="ECO:0007669"/>
    <property type="project" value="TreeGrafter"/>
</dbReference>
<dbReference type="Proteomes" id="UP000287188">
    <property type="component" value="Unassembled WGS sequence"/>
</dbReference>
<dbReference type="Pfam" id="PF00698">
    <property type="entry name" value="Acyl_transf_1"/>
    <property type="match status" value="1"/>
</dbReference>
<evidence type="ECO:0000313" key="9">
    <source>
        <dbReference type="Proteomes" id="UP000287188"/>
    </source>
</evidence>
<name>A0A402AVP9_9CHLR</name>
<dbReference type="PROSITE" id="PS52004">
    <property type="entry name" value="KS3_2"/>
    <property type="match status" value="1"/>
</dbReference>
<dbReference type="InterPro" id="IPR001227">
    <property type="entry name" value="Ac_transferase_dom_sf"/>
</dbReference>
<dbReference type="InterPro" id="IPR020841">
    <property type="entry name" value="PKS_Beta-ketoAc_synthase_dom"/>
</dbReference>
<keyword evidence="5" id="KW-0443">Lipid metabolism</keyword>
<dbReference type="InterPro" id="IPR016039">
    <property type="entry name" value="Thiolase-like"/>
</dbReference>
<dbReference type="SUPFAM" id="SSF52151">
    <property type="entry name" value="FabD/lysophospholipase-like"/>
    <property type="match status" value="1"/>
</dbReference>
<keyword evidence="4" id="KW-0276">Fatty acid metabolism</keyword>
<sequence>MNTYEQNDERDELHIAIIGMAGRFPGAQNIEEFWHIIQDGVNAITFFSEQELMEAGLDPALLRNPQYVKARGVLDDVAGFDASFFQCTPMEAEIMDPQQRLFLESAWGALEDAGYNPETYPGLIGVFAGTSINTYLLNNLISNDGIIKRVGYGQLIVNNDKDHLATRTAYKLNLRGASLSIQTACSTSLVAIHLACQSLLQGECDMVLAGGASITVPHQAGYLYQDGGTNSPDGYCRAFDEKAQGMVKGNGVGVVVLKRYTEAVRDGDHIYAIIRGTAMNNDGSAKVGYTAPGIDGQARAIRHAQMMAEVEPESISYIEAHGTGTLLGDPIEVAALTQAFRDSTEAQGFCGIGSVKTNVGHLDAAAGVTGLIKTALMLEHKVLPPSLHYERPNPQIDFAASPFYVQAQKQDWPTVPGNPRRAGVSSFGIGGTNAHAILEEAPEQISVPSSNLSWQLFTLSARSEQALRQMQGQLAAYLQAHPELPCADIAYTLQLGRKEFECRQAILCRDVREAIAALQGQQGPKIADSSKENVPGNRRQIAFAFPGQGAQYVQMGRELYTELTTFRREVDTCAEILRPLLGFDLRTILYPDQAEAELATERLKQTAVTQPALFVIEYAFAKQWLEWNIQPQAMIGHSIGEYVAACLAGVFSLQDALKLVALRGQLMQTLPPGDMLAVSLSESEVQPYLGSELSLATTNAPKRCVISGTTAAIARLEQTLVASLVQCRRLHTSHAFHSSMMEPILQTFTEQIKQVTVHAPRLPYISNVTGLYVTEKDVKDPGYWARHLRQTVRFTEGLQTLLSADEWIVLEVGPGQTLQSFVKLQGNIQAAQPLTFSSSRHPKDDTADLAYLLQTLGQLWSHGVTVDWEQFQRSQTGQKRRVSLPTYPFEHKRYWIDPPLAPATKALGNRATPKSYRYRKKMESRRKNL</sequence>
<protein>
    <recommendedName>
        <fullName evidence="7">Ketosynthase family 3 (KS3) domain-containing protein</fullName>
    </recommendedName>
</protein>
<dbReference type="CDD" id="cd00833">
    <property type="entry name" value="PKS"/>
    <property type="match status" value="1"/>
</dbReference>
<dbReference type="PANTHER" id="PTHR43775:SF51">
    <property type="entry name" value="INACTIVE PHENOLPHTHIOCEROL SYNTHESIS POLYKETIDE SYNTHASE TYPE I PKS1-RELATED"/>
    <property type="match status" value="1"/>
</dbReference>
<dbReference type="InterPro" id="IPR014030">
    <property type="entry name" value="Ketoacyl_synth_N"/>
</dbReference>
<dbReference type="Gene3D" id="3.30.70.250">
    <property type="entry name" value="Malonyl-CoA ACP transacylase, ACP-binding"/>
    <property type="match status" value="1"/>
</dbReference>
<dbReference type="InterPro" id="IPR050091">
    <property type="entry name" value="PKS_NRPS_Biosynth_Enz"/>
</dbReference>
<keyword evidence="3" id="KW-0808">Transferase</keyword>
<proteinExistence type="predicted"/>
<evidence type="ECO:0000256" key="2">
    <source>
        <dbReference type="ARBA" id="ARBA00022553"/>
    </source>
</evidence>
<keyword evidence="9" id="KW-1185">Reference proteome</keyword>
<dbReference type="EMBL" id="BIFS01000002">
    <property type="protein sequence ID" value="GCE23093.1"/>
    <property type="molecule type" value="Genomic_DNA"/>
</dbReference>
<dbReference type="SMART" id="SM00825">
    <property type="entry name" value="PKS_KS"/>
    <property type="match status" value="1"/>
</dbReference>
<organism evidence="8 9">
    <name type="scientific">Dictyobacter kobayashii</name>
    <dbReference type="NCBI Taxonomy" id="2014872"/>
    <lineage>
        <taxon>Bacteria</taxon>
        <taxon>Bacillati</taxon>
        <taxon>Chloroflexota</taxon>
        <taxon>Ktedonobacteria</taxon>
        <taxon>Ktedonobacterales</taxon>
        <taxon>Dictyobacteraceae</taxon>
        <taxon>Dictyobacter</taxon>
    </lineage>
</organism>